<evidence type="ECO:0000313" key="4">
    <source>
        <dbReference type="EMBL" id="MBB4447006.1"/>
    </source>
</evidence>
<gene>
    <name evidence="3" type="ORF">GGE31_002887</name>
    <name evidence="2" type="ORF">GGE33_003166</name>
    <name evidence="4" type="ORF">GGE35_002828</name>
</gene>
<dbReference type="AlphaFoldDB" id="A0A7W6Y2E4"/>
<keyword evidence="6" id="KW-1185">Reference proteome</keyword>
<dbReference type="RefSeq" id="WP_246436136.1">
    <property type="nucleotide sequence ID" value="NZ_JACIGW010000003.1"/>
</dbReference>
<dbReference type="EMBL" id="JACIGW010000003">
    <property type="protein sequence ID" value="MBB4349404.1"/>
    <property type="molecule type" value="Genomic_DNA"/>
</dbReference>
<dbReference type="Pfam" id="PF06210">
    <property type="entry name" value="DUF1003"/>
    <property type="match status" value="1"/>
</dbReference>
<evidence type="ECO:0000256" key="1">
    <source>
        <dbReference type="SAM" id="Phobius"/>
    </source>
</evidence>
<comment type="caution">
    <text evidence="4">The sequence shown here is derived from an EMBL/GenBank/DDBJ whole genome shotgun (WGS) entry which is preliminary data.</text>
</comment>
<dbReference type="PANTHER" id="PTHR41386">
    <property type="entry name" value="INTEGRAL MEMBRANE PROTEIN-RELATED"/>
    <property type="match status" value="1"/>
</dbReference>
<evidence type="ECO:0000313" key="7">
    <source>
        <dbReference type="Proteomes" id="UP000576087"/>
    </source>
</evidence>
<evidence type="ECO:0000313" key="5">
    <source>
        <dbReference type="Proteomes" id="UP000520770"/>
    </source>
</evidence>
<evidence type="ECO:0000313" key="6">
    <source>
        <dbReference type="Proteomes" id="UP000524535"/>
    </source>
</evidence>
<reference evidence="5 6" key="1">
    <citation type="submission" date="2020-08" db="EMBL/GenBank/DDBJ databases">
        <title>Genomic Encyclopedia of Type Strains, Phase IV (KMG-V): Genome sequencing to study the core and pangenomes of soil and plant-associated prokaryotes.</title>
        <authorList>
            <person name="Whitman W."/>
        </authorList>
    </citation>
    <scope>NUCLEOTIDE SEQUENCE [LARGE SCALE GENOMIC DNA]</scope>
    <source>
        <strain evidence="3 6">SEMIA 444</strain>
        <strain evidence="2 5">SEMIA 448</strain>
        <strain evidence="4 7">SEMIA 452</strain>
    </source>
</reference>
<evidence type="ECO:0000313" key="2">
    <source>
        <dbReference type="EMBL" id="MBB4349404.1"/>
    </source>
</evidence>
<dbReference type="Proteomes" id="UP000520770">
    <property type="component" value="Unassembled WGS sequence"/>
</dbReference>
<keyword evidence="1" id="KW-0472">Membrane</keyword>
<dbReference type="EMBL" id="JACIGY010000003">
    <property type="protein sequence ID" value="MBB4412374.1"/>
    <property type="molecule type" value="Genomic_DNA"/>
</dbReference>
<accession>A0A7W6Y2E4</accession>
<proteinExistence type="predicted"/>
<dbReference type="EMBL" id="JACIHM010000003">
    <property type="protein sequence ID" value="MBB4447006.1"/>
    <property type="molecule type" value="Genomic_DNA"/>
</dbReference>
<keyword evidence="1" id="KW-0812">Transmembrane</keyword>
<feature type="transmembrane region" description="Helical" evidence="1">
    <location>
        <begin position="152"/>
        <end position="175"/>
    </location>
</feature>
<dbReference type="Proteomes" id="UP000524535">
    <property type="component" value="Unassembled WGS sequence"/>
</dbReference>
<dbReference type="PANTHER" id="PTHR41386:SF1">
    <property type="entry name" value="MEMBRANE PROTEIN"/>
    <property type="match status" value="1"/>
</dbReference>
<keyword evidence="1" id="KW-1133">Transmembrane helix</keyword>
<sequence>MKESSQHVVDGLSIDAISGAPILPEQVLLVHDLRPGLADYLKRQYPSLRADDCVDRASVHGLLRQYILALLKEDKGELTSLETEVADSIASSDTLTENTETEYDENETLGSKVSDMVASFGGSWSFIIGFATLLAIWMAINVMLGQQNAFDAYPFILLNLVLSTIAAFQAPVIMMSQRRQEAKDRLRAANDYQVNLKAELEIRRLHEKLDSLIPRLEDRIAVSGRFARVSGRNNRTALRAERKQPKTPHTN</sequence>
<dbReference type="Proteomes" id="UP000576087">
    <property type="component" value="Unassembled WGS sequence"/>
</dbReference>
<feature type="transmembrane region" description="Helical" evidence="1">
    <location>
        <begin position="117"/>
        <end position="140"/>
    </location>
</feature>
<dbReference type="InterPro" id="IPR010406">
    <property type="entry name" value="DUF1003"/>
</dbReference>
<name>A0A7W6Y2E4_9HYPH</name>
<evidence type="ECO:0000313" key="3">
    <source>
        <dbReference type="EMBL" id="MBB4412374.1"/>
    </source>
</evidence>
<protein>
    <submittedName>
        <fullName evidence="4">Putative membrane protein</fullName>
    </submittedName>
</protein>
<organism evidence="4 7">
    <name type="scientific">Aliirhizobium cellulosilyticum</name>
    <dbReference type="NCBI Taxonomy" id="393664"/>
    <lineage>
        <taxon>Bacteria</taxon>
        <taxon>Pseudomonadati</taxon>
        <taxon>Pseudomonadota</taxon>
        <taxon>Alphaproteobacteria</taxon>
        <taxon>Hyphomicrobiales</taxon>
        <taxon>Rhizobiaceae</taxon>
        <taxon>Aliirhizobium</taxon>
    </lineage>
</organism>